<reference evidence="4" key="3">
    <citation type="journal article" date="2021" name="Int. J. Parasitol.">
        <title>Comparative analysis of gene expression between Babesia bovis blood stages and kinetes allowed by improved genome annotation.</title>
        <authorList>
            <person name="Ueti M.W."/>
            <person name="Johnson W.C."/>
            <person name="Kappmeyer L.S."/>
            <person name="Herndon D.R."/>
            <person name="Mousel M.R."/>
            <person name="Reif K.E."/>
            <person name="Taus N.S."/>
            <person name="Ifeonu O.O."/>
            <person name="Silva J.C."/>
            <person name="Suarez C.E."/>
            <person name="Brayton K.A."/>
        </authorList>
    </citation>
    <scope>NUCLEOTIDE SEQUENCE [LARGE SCALE GENOMIC DNA]</scope>
</reference>
<keyword evidence="4" id="KW-1185">Reference proteome</keyword>
<dbReference type="InterPro" id="IPR039844">
    <property type="entry name" value="URB1"/>
</dbReference>
<dbReference type="InterPro" id="IPR032436">
    <property type="entry name" value="URB1_C"/>
</dbReference>
<dbReference type="OMA" id="ICTIRLF"/>
<feature type="domain" description="URB1 C-terminal" evidence="2">
    <location>
        <begin position="1504"/>
        <end position="1643"/>
    </location>
</feature>
<reference evidence="4" key="2">
    <citation type="journal article" date="2020" name="Data Brief">
        <title>Transcriptome dataset of Babesia bovis life stages within vertebrate and invertebrate hosts.</title>
        <authorList>
            <person name="Ueti M.W."/>
            <person name="Johnson W.C."/>
            <person name="Kappmeyer L.S."/>
            <person name="Herndon D.R."/>
            <person name="Mousel M.R."/>
            <person name="Reif K.E."/>
            <person name="Taus N.S."/>
            <person name="Ifeonu O.O."/>
            <person name="Silva J.C."/>
            <person name="Suarez C.E."/>
            <person name="Brayton K.A."/>
        </authorList>
    </citation>
    <scope>NUCLEOTIDE SEQUENCE [LARGE SCALE GENOMIC DNA]</scope>
</reference>
<accession>A7AUJ8</accession>
<dbReference type="GO" id="GO:0000463">
    <property type="term" value="P:maturation of LSU-rRNA from tricistronic rRNA transcript (SSU-rRNA, 5.8S rRNA, LSU-rRNA)"/>
    <property type="evidence" value="ECO:0007669"/>
    <property type="project" value="TreeGrafter"/>
</dbReference>
<reference evidence="3 4" key="1">
    <citation type="journal article" date="2007" name="PLoS Pathog.">
        <title>Genome sequence of Babesia bovis and comparative analysis of apicomplexan hemoprotozoa.</title>
        <authorList>
            <person name="Brayton K.A."/>
            <person name="Lau A.O.T."/>
            <person name="Herndon D.R."/>
            <person name="Hannick L."/>
            <person name="Kappmeyer L.S."/>
            <person name="Berens S.J."/>
            <person name="Bidwell S.L."/>
            <person name="Brown W.C."/>
            <person name="Crabtree J."/>
            <person name="Fadrosh D."/>
            <person name="Feldblum T."/>
            <person name="Forberger H.A."/>
            <person name="Haas B.J."/>
            <person name="Howell J.M."/>
            <person name="Khouri H."/>
            <person name="Koo H."/>
            <person name="Mann D.J."/>
            <person name="Norimine J."/>
            <person name="Paulsen I.T."/>
            <person name="Radune D."/>
            <person name="Ren Q."/>
            <person name="Smith R.K. Jr."/>
            <person name="Suarez C.E."/>
            <person name="White O."/>
            <person name="Wortman J.R."/>
            <person name="Knowles D.P. Jr."/>
            <person name="McElwain T.F."/>
            <person name="Nene V.M."/>
        </authorList>
    </citation>
    <scope>NUCLEOTIDE SEQUENCE [LARGE SCALE GENOMIC DNA]</scope>
    <source>
        <strain evidence="3">T2Bo</strain>
    </source>
</reference>
<dbReference type="EMBL" id="AAXT01000003">
    <property type="protein sequence ID" value="EDO06609.1"/>
    <property type="molecule type" value="Genomic_DNA"/>
</dbReference>
<dbReference type="VEuPathDB" id="PiroplasmaDB:BBOV_II006590"/>
<evidence type="ECO:0000259" key="2">
    <source>
        <dbReference type="Pfam" id="PF16201"/>
    </source>
</evidence>
<dbReference type="GeneID" id="5478411"/>
<dbReference type="InParanoid" id="A7AUJ8"/>
<evidence type="ECO:0000313" key="4">
    <source>
        <dbReference type="Proteomes" id="UP000002173"/>
    </source>
</evidence>
<dbReference type="RefSeq" id="XP_001610177.1">
    <property type="nucleotide sequence ID" value="XM_001610127.1"/>
</dbReference>
<name>A7AUJ8_BABBO</name>
<dbReference type="STRING" id="5865.A7AUJ8"/>
<dbReference type="KEGG" id="bbo:BBOV_II006590"/>
<feature type="region of interest" description="Disordered" evidence="1">
    <location>
        <begin position="1706"/>
        <end position="1726"/>
    </location>
</feature>
<comment type="caution">
    <text evidence="3">The sequence shown here is derived from an EMBL/GenBank/DDBJ whole genome shotgun (WGS) entry which is preliminary data.</text>
</comment>
<proteinExistence type="predicted"/>
<dbReference type="Pfam" id="PF16201">
    <property type="entry name" value="NopRA1"/>
    <property type="match status" value="1"/>
</dbReference>
<gene>
    <name evidence="3" type="ORF">BBOV_II006590</name>
</gene>
<dbReference type="eggNOG" id="ENOG502QXFX">
    <property type="taxonomic scope" value="Eukaryota"/>
</dbReference>
<dbReference type="Proteomes" id="UP000002173">
    <property type="component" value="Unassembled WGS sequence"/>
</dbReference>
<dbReference type="PANTHER" id="PTHR13500">
    <property type="entry name" value="NUCLEOLAR PRERIBOSOMAL-ASSOCIATED PROTEIN 1"/>
    <property type="match status" value="1"/>
</dbReference>
<organism evidence="3 4">
    <name type="scientific">Babesia bovis</name>
    <dbReference type="NCBI Taxonomy" id="5865"/>
    <lineage>
        <taxon>Eukaryota</taxon>
        <taxon>Sar</taxon>
        <taxon>Alveolata</taxon>
        <taxon>Apicomplexa</taxon>
        <taxon>Aconoidasida</taxon>
        <taxon>Piroplasmida</taxon>
        <taxon>Babesiidae</taxon>
        <taxon>Babesia</taxon>
    </lineage>
</organism>
<evidence type="ECO:0000256" key="1">
    <source>
        <dbReference type="SAM" id="MobiDB-lite"/>
    </source>
</evidence>
<evidence type="ECO:0000313" key="3">
    <source>
        <dbReference type="EMBL" id="EDO06609.1"/>
    </source>
</evidence>
<dbReference type="PANTHER" id="PTHR13500:SF0">
    <property type="entry name" value="NUCLEOLAR PRE-RIBOSOMAL-ASSOCIATED PROTEIN 1"/>
    <property type="match status" value="1"/>
</dbReference>
<dbReference type="GO" id="GO:0005730">
    <property type="term" value="C:nucleolus"/>
    <property type="evidence" value="ECO:0007669"/>
    <property type="project" value="TreeGrafter"/>
</dbReference>
<dbReference type="GO" id="GO:0000466">
    <property type="term" value="P:maturation of 5.8S rRNA from tricistronic rRNA transcript (SSU-rRNA, 5.8S rRNA, LSU-rRNA)"/>
    <property type="evidence" value="ECO:0007669"/>
    <property type="project" value="TreeGrafter"/>
</dbReference>
<sequence length="1824" mass="206147">MESSETLSGLQLAGCIVKRDFQTVCPSDNSGGVYQSRAKKAKKATHVQEQSFYRPFGDDVSAIQRYLEVSPRAVEIIDLLAIDDASTRRVGLALLWSVFHHAHLEETRQHIVDHVLTRLGEQMPDLVTLGDIALHYLLNTVIECIRIAPVDKVRVFLSTFSFYKFFGKNSVPKGDSEAFSVAAFHCYLAEHGVVEDLGISKFAPPSRIVFAEVSDPTKLGCSNYKKQLCILLLLGLKGFNIISKQQVVRQVLTHIKQDDIIDAICTIRLFILVISSFMNAHCARIALSLRDPHWSDVPEPVIISTALAISNVLVRISSEEATDPEHLVRLNGLATRICTEFINELENICDDSTMASVLLKLDATQLTTVEILLPVLQRNATIGPLYMPSFKVSHNGPLEYMTLLKLLTMWFHHASSLKVKADKCMLYIPPMLTPVFFNSGLLSGDQMTTRATLRMLSELLKFLVGSFENEVDRNIPSDIWKRISGVIPDFKTLVNAKTALRTRRNEEGDIMINIKNHTRSMVSSELGLVVTHENKWLILGIDAGVDPLADWLDCLHLYATFVGAGDGKNMYDPCKLLKEDVIARNIDEIASVLTATSYDNDKFLRALKLDMALIECLYCLGIGEVYSGVALTKVQSVCFEYILKRYVELKLAFTRHSWDLASVKDYLDRCQRYLVLVVNKTGLFSEDTAQWFLVMNDYNDFHIFQHLFHQCLENPLEALLGSLSSKAMPEALISYKCTSCMFIPEFKGPLFLRMVFEFLLHLSKDYEKDLHCEECNIRQVNLVKGFMKRSVDALDPVSAAKYIIQVCHSIRLGPSAITAKRIMQMVIDKHEIKMEPLDMGINVNARKETPAVDSPAVQVELAHQCKPNDNYLVACKALIESIQGYNQDVCRIKRLCSAIVSTLDIKVASGNIIEKGYPTQNIPQWTTFVTLEDTVLYTYLFYMITKIMDIGSVPADLSYLFQDLSFEDELRWAQLYYLKLRLFNAKDTGAEERLVKILHRVCTGSGIEPASRIPLVITMAIVSTVIPEEVLHNDAAMLLEQVLDCIHLPLECTNCKDLFSCNLGYSNGMLMIGIQLAKMLPESQNVFVAKLIQSPRILEISQSICESNSYRYFHGDTIESSLLLSHLRLLQSLLLHIDTSKLTPLALNQVELYRLLNAVAGVYRCSYTECDQVLKDLIIRIVTVLGHLANDTRSIYLRLPPFKDFACISEPSWTVNNRAPKSNGTPSTGCTCKAPCNHDIVSHGITRGWPTMTQGFSMISSNSNWLCLDSKRVLATCLSFPSWEKNKKEGLHSICRKIAILYPSSSQSSIHRNDTIFNTLTRLKKFLGNNSNILEKVFLGDPYVYDVSYLIPFFVSRLCSMLHDQLYQYKHELEDRFKILKEMVIDPSEVAANRFSRTVSTADARCAGERLYSQLEGLNFDISMGEVFSPVFMEQIVNNGVLEICILGLLSKCCRKDAIKALSLIIKLVYNMIDAAIVRSVIPERPGPYKLRRIGLFGIQQVHSLLCFLQRCKYYANDGDPALLMVLASNMVRHITNPEDRLYQLGNRFFIAKYQPKMDEVPLFFECFNVQGAADRVHFLTFILQVILSSAHLLADNNVFIRRRVIQQLMSFAFVDTTRFEHRVQIAEFLYRNVEVNPTVVYELYASGIAPWISAMSTWLTGINFSEAKMVVFSTMLLSSLTQLIRSLGRAICTPFKENVIENDSRQASKGVDNDQELVKNDSGTSATDENVREIVTTVEALKRIAEGWSHILSYIPKDKVGCLQIEGYMEYYLIMEEVMANIRYRFANESGVSNHRVNKLSLVTMEMANDALRKFRLNISETN</sequence>
<protein>
    <recommendedName>
        <fullName evidence="2">URB1 C-terminal domain-containing protein</fullName>
    </recommendedName>
</protein>